<feature type="non-terminal residue" evidence="1">
    <location>
        <position position="1"/>
    </location>
</feature>
<protein>
    <submittedName>
        <fullName evidence="1">Uncharacterized protein</fullName>
    </submittedName>
</protein>
<proteinExistence type="predicted"/>
<sequence>PKSLALIATAADVMSPQVKTRLGRYIFQTTACSHARRSSRLSLTRKTTTKHRLRHTQRPRSPSRPTKSLRAIPRQTQQRQRLHRHHLREKT</sequence>
<dbReference type="EMBL" id="JANBVB010001588">
    <property type="protein sequence ID" value="KAJ2889937.1"/>
    <property type="molecule type" value="Genomic_DNA"/>
</dbReference>
<comment type="caution">
    <text evidence="1">The sequence shown here is derived from an EMBL/GenBank/DDBJ whole genome shotgun (WGS) entry which is preliminary data.</text>
</comment>
<evidence type="ECO:0000313" key="2">
    <source>
        <dbReference type="Proteomes" id="UP001139981"/>
    </source>
</evidence>
<name>A0ACC1LYM5_9FUNG</name>
<keyword evidence="2" id="KW-1185">Reference proteome</keyword>
<accession>A0ACC1LYM5</accession>
<feature type="non-terminal residue" evidence="1">
    <location>
        <position position="91"/>
    </location>
</feature>
<dbReference type="Proteomes" id="UP001139981">
    <property type="component" value="Unassembled WGS sequence"/>
</dbReference>
<organism evidence="1 2">
    <name type="scientific">Coemansia aciculifera</name>
    <dbReference type="NCBI Taxonomy" id="417176"/>
    <lineage>
        <taxon>Eukaryota</taxon>
        <taxon>Fungi</taxon>
        <taxon>Fungi incertae sedis</taxon>
        <taxon>Zoopagomycota</taxon>
        <taxon>Kickxellomycotina</taxon>
        <taxon>Kickxellomycetes</taxon>
        <taxon>Kickxellales</taxon>
        <taxon>Kickxellaceae</taxon>
        <taxon>Coemansia</taxon>
    </lineage>
</organism>
<reference evidence="1" key="1">
    <citation type="submission" date="2022-07" db="EMBL/GenBank/DDBJ databases">
        <title>Phylogenomic reconstructions and comparative analyses of Kickxellomycotina fungi.</title>
        <authorList>
            <person name="Reynolds N.K."/>
            <person name="Stajich J.E."/>
            <person name="Barry K."/>
            <person name="Grigoriev I.V."/>
            <person name="Crous P."/>
            <person name="Smith M.E."/>
        </authorList>
    </citation>
    <scope>NUCLEOTIDE SEQUENCE</scope>
    <source>
        <strain evidence="1">CBS 190363</strain>
    </source>
</reference>
<gene>
    <name evidence="1" type="ORF">IWW38_004409</name>
</gene>
<evidence type="ECO:0000313" key="1">
    <source>
        <dbReference type="EMBL" id="KAJ2889937.1"/>
    </source>
</evidence>